<feature type="compositionally biased region" description="Polar residues" evidence="1">
    <location>
        <begin position="71"/>
        <end position="81"/>
    </location>
</feature>
<feature type="non-terminal residue" evidence="2">
    <location>
        <position position="1"/>
    </location>
</feature>
<gene>
    <name evidence="2" type="ORF">PMAYCL1PPCAC_23919</name>
</gene>
<dbReference type="AlphaFoldDB" id="A0AAN5D169"/>
<name>A0AAN5D169_9BILA</name>
<evidence type="ECO:0000256" key="1">
    <source>
        <dbReference type="SAM" id="MobiDB-lite"/>
    </source>
</evidence>
<organism evidence="2 3">
    <name type="scientific">Pristionchus mayeri</name>
    <dbReference type="NCBI Taxonomy" id="1317129"/>
    <lineage>
        <taxon>Eukaryota</taxon>
        <taxon>Metazoa</taxon>
        <taxon>Ecdysozoa</taxon>
        <taxon>Nematoda</taxon>
        <taxon>Chromadorea</taxon>
        <taxon>Rhabditida</taxon>
        <taxon>Rhabditina</taxon>
        <taxon>Diplogasteromorpha</taxon>
        <taxon>Diplogasteroidea</taxon>
        <taxon>Neodiplogasteridae</taxon>
        <taxon>Pristionchus</taxon>
    </lineage>
</organism>
<reference evidence="3" key="1">
    <citation type="submission" date="2022-10" db="EMBL/GenBank/DDBJ databases">
        <title>Genome assembly of Pristionchus species.</title>
        <authorList>
            <person name="Yoshida K."/>
            <person name="Sommer R.J."/>
        </authorList>
    </citation>
    <scope>NUCLEOTIDE SEQUENCE [LARGE SCALE GENOMIC DNA]</scope>
    <source>
        <strain evidence="3">RS5460</strain>
    </source>
</reference>
<evidence type="ECO:0000313" key="2">
    <source>
        <dbReference type="EMBL" id="GMR53724.1"/>
    </source>
</evidence>
<keyword evidence="3" id="KW-1185">Reference proteome</keyword>
<dbReference type="Gene3D" id="3.30.1430.10">
    <property type="match status" value="1"/>
</dbReference>
<protein>
    <submittedName>
        <fullName evidence="2">Uncharacterized protein</fullName>
    </submittedName>
</protein>
<dbReference type="EMBL" id="BTRK01000005">
    <property type="protein sequence ID" value="GMR53724.1"/>
    <property type="molecule type" value="Genomic_DNA"/>
</dbReference>
<evidence type="ECO:0000313" key="3">
    <source>
        <dbReference type="Proteomes" id="UP001328107"/>
    </source>
</evidence>
<comment type="caution">
    <text evidence="2">The sequence shown here is derived from an EMBL/GenBank/DDBJ whole genome shotgun (WGS) entry which is preliminary data.</text>
</comment>
<feature type="region of interest" description="Disordered" evidence="1">
    <location>
        <begin position="62"/>
        <end position="81"/>
    </location>
</feature>
<sequence length="81" mass="9351">PRPIKTVFAEHLTEDFRGRILKLARLVLRFLRYQKLIKHRNKKTHIIEVQVNGGAIAERSSGAASFLRNRPSPTRSSLTMR</sequence>
<accession>A0AAN5D169</accession>
<dbReference type="Proteomes" id="UP001328107">
    <property type="component" value="Unassembled WGS sequence"/>
</dbReference>
<proteinExistence type="predicted"/>